<keyword evidence="1" id="KW-0732">Signal</keyword>
<feature type="signal peptide" evidence="1">
    <location>
        <begin position="1"/>
        <end position="23"/>
    </location>
</feature>
<comment type="caution">
    <text evidence="2">The sequence shown here is derived from an EMBL/GenBank/DDBJ whole genome shotgun (WGS) entry which is preliminary data.</text>
</comment>
<evidence type="ECO:0000256" key="1">
    <source>
        <dbReference type="SAM" id="SignalP"/>
    </source>
</evidence>
<accession>A0ABW6BEH1</accession>
<organism evidence="2 3">
    <name type="scientific">Sphingobacterium bambusae</name>
    <dbReference type="NCBI Taxonomy" id="662858"/>
    <lineage>
        <taxon>Bacteria</taxon>
        <taxon>Pseudomonadati</taxon>
        <taxon>Bacteroidota</taxon>
        <taxon>Sphingobacteriia</taxon>
        <taxon>Sphingobacteriales</taxon>
        <taxon>Sphingobacteriaceae</taxon>
        <taxon>Sphingobacterium</taxon>
    </lineage>
</organism>
<sequence length="192" mass="22391">MKRIVVEMLCSLVVLMTAGCTVADPYLPANQLNEKEQAEFKYAIVRFAGYFPKGANQGSKLEGRFDSAYRAQANLLQLDKYFINEKDGYIYFELSRIAPSFKKKYVATGGRLKRDAAGIVKEYEEIYRTWKMERPQLQQKTRLFFAAMVAGEDLSPYYTDNIGDMEHIEFPDRNTYYDKENRKWETLPPKQQ</sequence>
<dbReference type="PROSITE" id="PS51257">
    <property type="entry name" value="PROKAR_LIPOPROTEIN"/>
    <property type="match status" value="1"/>
</dbReference>
<dbReference type="Proteomes" id="UP001597525">
    <property type="component" value="Unassembled WGS sequence"/>
</dbReference>
<dbReference type="RefSeq" id="WP_320183173.1">
    <property type="nucleotide sequence ID" value="NZ_CP138332.1"/>
</dbReference>
<dbReference type="EMBL" id="JBHUPB010000007">
    <property type="protein sequence ID" value="MFD2967897.1"/>
    <property type="molecule type" value="Genomic_DNA"/>
</dbReference>
<protein>
    <submittedName>
        <fullName evidence="2">Uncharacterized protein</fullName>
    </submittedName>
</protein>
<proteinExistence type="predicted"/>
<evidence type="ECO:0000313" key="3">
    <source>
        <dbReference type="Proteomes" id="UP001597525"/>
    </source>
</evidence>
<evidence type="ECO:0000313" key="2">
    <source>
        <dbReference type="EMBL" id="MFD2967897.1"/>
    </source>
</evidence>
<feature type="chain" id="PRO_5046834174" evidence="1">
    <location>
        <begin position="24"/>
        <end position="192"/>
    </location>
</feature>
<reference evidence="3" key="1">
    <citation type="journal article" date="2019" name="Int. J. Syst. Evol. Microbiol.">
        <title>The Global Catalogue of Microorganisms (GCM) 10K type strain sequencing project: providing services to taxonomists for standard genome sequencing and annotation.</title>
        <authorList>
            <consortium name="The Broad Institute Genomics Platform"/>
            <consortium name="The Broad Institute Genome Sequencing Center for Infectious Disease"/>
            <person name="Wu L."/>
            <person name="Ma J."/>
        </authorList>
    </citation>
    <scope>NUCLEOTIDE SEQUENCE [LARGE SCALE GENOMIC DNA]</scope>
    <source>
        <strain evidence="3">KCTC 22814</strain>
    </source>
</reference>
<gene>
    <name evidence="2" type="ORF">ACFS7Y_10885</name>
</gene>
<name>A0ABW6BEH1_9SPHI</name>
<keyword evidence="3" id="KW-1185">Reference proteome</keyword>